<evidence type="ECO:0000256" key="2">
    <source>
        <dbReference type="ARBA" id="ARBA00009773"/>
    </source>
</evidence>
<accession>A0ABX6N513</accession>
<keyword evidence="4 6" id="KW-1133">Transmembrane helix</keyword>
<evidence type="ECO:0000313" key="7">
    <source>
        <dbReference type="EMBL" id="QJR28462.1"/>
    </source>
</evidence>
<dbReference type="Proteomes" id="UP000501130">
    <property type="component" value="Chromosome"/>
</dbReference>
<keyword evidence="8" id="KW-1185">Reference proteome</keyword>
<evidence type="ECO:0000256" key="1">
    <source>
        <dbReference type="ARBA" id="ARBA00004141"/>
    </source>
</evidence>
<feature type="transmembrane region" description="Helical" evidence="6">
    <location>
        <begin position="266"/>
        <end position="292"/>
    </location>
</feature>
<evidence type="ECO:0000256" key="3">
    <source>
        <dbReference type="ARBA" id="ARBA00022692"/>
    </source>
</evidence>
<proteinExistence type="inferred from homology"/>
<dbReference type="InterPro" id="IPR002549">
    <property type="entry name" value="AI-2E-like"/>
</dbReference>
<dbReference type="RefSeq" id="WP_171097315.1">
    <property type="nucleotide sequence ID" value="NZ_CP053084.1"/>
</dbReference>
<feature type="transmembrane region" description="Helical" evidence="6">
    <location>
        <begin position="57"/>
        <end position="77"/>
    </location>
</feature>
<keyword evidence="5 6" id="KW-0472">Membrane</keyword>
<protein>
    <submittedName>
        <fullName evidence="7">AI-2E family transporter</fullName>
    </submittedName>
</protein>
<feature type="transmembrane region" description="Helical" evidence="6">
    <location>
        <begin position="241"/>
        <end position="260"/>
    </location>
</feature>
<dbReference type="PANTHER" id="PTHR21716:SF64">
    <property type="entry name" value="AI-2 TRANSPORT PROTEIN TQSA"/>
    <property type="match status" value="1"/>
</dbReference>
<reference evidence="7 8" key="1">
    <citation type="submission" date="2020-05" db="EMBL/GenBank/DDBJ databases">
        <title>Compete genome of Limnobacter sp. SAORIC-580.</title>
        <authorList>
            <person name="Song J."/>
            <person name="Cho J.-C."/>
        </authorList>
    </citation>
    <scope>NUCLEOTIDE SEQUENCE [LARGE SCALE GENOMIC DNA]</scope>
    <source>
        <strain evidence="7 8">SAORIC-580</strain>
    </source>
</reference>
<name>A0ABX6N513_9BURK</name>
<feature type="transmembrane region" description="Helical" evidence="6">
    <location>
        <begin position="333"/>
        <end position="364"/>
    </location>
</feature>
<dbReference type="PANTHER" id="PTHR21716">
    <property type="entry name" value="TRANSMEMBRANE PROTEIN"/>
    <property type="match status" value="1"/>
</dbReference>
<comment type="subcellular location">
    <subcellularLocation>
        <location evidence="1">Membrane</location>
        <topology evidence="1">Multi-pass membrane protein</topology>
    </subcellularLocation>
</comment>
<gene>
    <name evidence="7" type="ORF">HKT17_01415</name>
</gene>
<sequence length="385" mass="42003">MNEVSKPKDENTKPAGQAVQTPSSLSTLAKQFYLQHWGLLLSAALVLAVVINLWPVLAPFVAAFVLAYLLAAPSRWVHGKLRGRIPLPVCAVLTFFALLLIFSSVGLLFIPVVLTQLELIQNNLPQLIVNVKRTVLPWLNEVFGLTISVDSTEMKDRIAAYISENRGTLAELSTKILRSGSQSVLGITGFVSLTVIATLFILPGWTQITKQFQQVFPPHLWKRAQPLFSEIDSVMTEYIKGMMIVMLFLSTFYSIGLSVVGLQSGWALGMLAGVLCVVPYLGFAVALLVGLLTAALELQGFLPIFLVLLVFVVGQFLEGFVLTPLVVGDKIGLSALAVIFALAFFGAIFGLVGVFLALPLAAIFKVAYLHAFSHYAQSDYYRQAR</sequence>
<feature type="transmembrane region" description="Helical" evidence="6">
    <location>
        <begin position="89"/>
        <end position="114"/>
    </location>
</feature>
<keyword evidence="3 6" id="KW-0812">Transmembrane</keyword>
<dbReference type="EMBL" id="CP053084">
    <property type="protein sequence ID" value="QJR28462.1"/>
    <property type="molecule type" value="Genomic_DNA"/>
</dbReference>
<dbReference type="Pfam" id="PF01594">
    <property type="entry name" value="AI-2E_transport"/>
    <property type="match status" value="1"/>
</dbReference>
<evidence type="ECO:0000256" key="4">
    <source>
        <dbReference type="ARBA" id="ARBA00022989"/>
    </source>
</evidence>
<feature type="transmembrane region" description="Helical" evidence="6">
    <location>
        <begin position="304"/>
        <end position="327"/>
    </location>
</feature>
<feature type="transmembrane region" description="Helical" evidence="6">
    <location>
        <begin position="183"/>
        <end position="202"/>
    </location>
</feature>
<evidence type="ECO:0000256" key="5">
    <source>
        <dbReference type="ARBA" id="ARBA00023136"/>
    </source>
</evidence>
<evidence type="ECO:0000313" key="8">
    <source>
        <dbReference type="Proteomes" id="UP000501130"/>
    </source>
</evidence>
<evidence type="ECO:0000256" key="6">
    <source>
        <dbReference type="SAM" id="Phobius"/>
    </source>
</evidence>
<organism evidence="7 8">
    <name type="scientific">Limnobacter profundi</name>
    <dbReference type="NCBI Taxonomy" id="2732163"/>
    <lineage>
        <taxon>Bacteria</taxon>
        <taxon>Pseudomonadati</taxon>
        <taxon>Pseudomonadota</taxon>
        <taxon>Betaproteobacteria</taxon>
        <taxon>Burkholderiales</taxon>
        <taxon>Burkholderiaceae</taxon>
        <taxon>Limnobacter</taxon>
    </lineage>
</organism>
<comment type="similarity">
    <text evidence="2">Belongs to the autoinducer-2 exporter (AI-2E) (TC 2.A.86) family.</text>
</comment>